<evidence type="ECO:0000313" key="3">
    <source>
        <dbReference type="Ensembl" id="ENSACOP00000021352.1"/>
    </source>
</evidence>
<feature type="domain" description="DUF4550" evidence="2">
    <location>
        <begin position="124"/>
        <end position="213"/>
    </location>
</feature>
<evidence type="ECO:0000256" key="1">
    <source>
        <dbReference type="SAM" id="MobiDB-lite"/>
    </source>
</evidence>
<dbReference type="AlphaFoldDB" id="A0A8B9GAB8"/>
<dbReference type="Proteomes" id="UP000694522">
    <property type="component" value="Unplaced"/>
</dbReference>
<organism evidence="3 4">
    <name type="scientific">Amazona collaria</name>
    <name type="common">yellow-billed parrot</name>
    <dbReference type="NCBI Taxonomy" id="241587"/>
    <lineage>
        <taxon>Eukaryota</taxon>
        <taxon>Metazoa</taxon>
        <taxon>Chordata</taxon>
        <taxon>Craniata</taxon>
        <taxon>Vertebrata</taxon>
        <taxon>Euteleostomi</taxon>
        <taxon>Archelosauria</taxon>
        <taxon>Archosauria</taxon>
        <taxon>Dinosauria</taxon>
        <taxon>Saurischia</taxon>
        <taxon>Theropoda</taxon>
        <taxon>Coelurosauria</taxon>
        <taxon>Aves</taxon>
        <taxon>Neognathae</taxon>
        <taxon>Neoaves</taxon>
        <taxon>Telluraves</taxon>
        <taxon>Australaves</taxon>
        <taxon>Psittaciformes</taxon>
        <taxon>Psittacidae</taxon>
        <taxon>Amazona</taxon>
    </lineage>
</organism>
<reference evidence="3" key="2">
    <citation type="submission" date="2025-09" db="UniProtKB">
        <authorList>
            <consortium name="Ensembl"/>
        </authorList>
    </citation>
    <scope>IDENTIFICATION</scope>
</reference>
<feature type="region of interest" description="Disordered" evidence="1">
    <location>
        <begin position="1"/>
        <end position="72"/>
    </location>
</feature>
<reference evidence="3" key="1">
    <citation type="submission" date="2025-08" db="UniProtKB">
        <authorList>
            <consortium name="Ensembl"/>
        </authorList>
    </citation>
    <scope>IDENTIFICATION</scope>
</reference>
<sequence length="856" mass="96381">MAEQKQENSEAVAEEEAEEDGKAEVANWSAPCTESAVETEQPEVLGGDGQLTPEGESCGYLQPGASSGRLDSSHAVTSTLTVSLALPAPPAGQYLTQQRAKKANHPDTRGKRLSVAAVPRVEYHYQIEYFLLPDDLIPRRVDLVGSGVVVKLFIDSNSKTVTPWFENNKMWISWNLSVDINVTNEYLLKLRDHKITVKIWDARENTSSKARPSKAHITATIEEDAEDVGESNTNRHVIKHTLGLCLCLLLCVPIYCKYKFHNFPPHRTHEQIHGTHVYFKDINVLLMGTMKPGELEAYLRGPPLEIEVHDRDRNMETITKKPALFGDNEADEDVGKVSFLAYKSTAYKLKNEMWHPHGVAKVSLTDLLLGKKYLNVSAPIRNCSVPNADASSEDKNGKITESMSSSFLLPMGDYLESDSVLKVRVEIAVPLGTHAEIADAQGTSCPYGCIIYIFDYNNSSLLHDLVEEIKEINTKALWLAGWPVHLIGMAFAALKLKTTLEKVSKLDIVTGFHLLDGATHLFVLEGLKDKAIKKLWDRHFERTYKPEDGQVAVLYNSLLAFPQRLYADLEVLFYHFRLCEPLFTIAKNSLLYVRGVVPQACFQALSRYDFSLCRSKRLRDVIHGDLLPSAEMITALSLEYGVPLTEEDLFTQTPPLPTLSPDDHTVRGKVSRVKQAVSSSVDNYNEAYMQRKKEIPRFEAFMISPVDGKSVFNYSCQSLNSAELAKKRLCQEMAKEPNTRFTYCQDYLSATFEPVDVVAACKELSEKSKSMWQSPHGFVFPGYKSSIESSLHPQMPHEARREELKENVLHANKEPVLPRDRWSWDKRHIDFDLYKKPPELFITAAPQTGNGFVRIN</sequence>
<dbReference type="Ensembl" id="ENSACOT00000022113.1">
    <property type="protein sequence ID" value="ENSACOP00000021352.1"/>
    <property type="gene ID" value="ENSACOG00000014635.1"/>
</dbReference>
<evidence type="ECO:0000313" key="4">
    <source>
        <dbReference type="Proteomes" id="UP000694522"/>
    </source>
</evidence>
<dbReference type="PANTHER" id="PTHR33667:SF7">
    <property type="entry name" value="RIKEN CDNA 1810020O05 GENE"/>
    <property type="match status" value="1"/>
</dbReference>
<proteinExistence type="predicted"/>
<name>A0A8B9GAB8_9PSIT</name>
<protein>
    <submittedName>
        <fullName evidence="3">Cilia and flagella associated protein 92 (putative)</fullName>
    </submittedName>
</protein>
<feature type="compositionally biased region" description="Acidic residues" evidence="1">
    <location>
        <begin position="12"/>
        <end position="21"/>
    </location>
</feature>
<evidence type="ECO:0000259" key="2">
    <source>
        <dbReference type="Pfam" id="PF15084"/>
    </source>
</evidence>
<dbReference type="InterPro" id="IPR027876">
    <property type="entry name" value="DUF4550"/>
</dbReference>
<dbReference type="PANTHER" id="PTHR33667">
    <property type="entry name" value="SI:DKEY-57N24.6"/>
    <property type="match status" value="1"/>
</dbReference>
<accession>A0A8B9GAB8</accession>
<dbReference type="Pfam" id="PF15084">
    <property type="entry name" value="DUF4550"/>
    <property type="match status" value="1"/>
</dbReference>
<keyword evidence="4" id="KW-1185">Reference proteome</keyword>